<organism evidence="3 4">
    <name type="scientific">Terricaulis silvestris</name>
    <dbReference type="NCBI Taxonomy" id="2686094"/>
    <lineage>
        <taxon>Bacteria</taxon>
        <taxon>Pseudomonadati</taxon>
        <taxon>Pseudomonadota</taxon>
        <taxon>Alphaproteobacteria</taxon>
        <taxon>Caulobacterales</taxon>
        <taxon>Caulobacteraceae</taxon>
        <taxon>Terricaulis</taxon>
    </lineage>
</organism>
<dbReference type="GO" id="GO:0006635">
    <property type="term" value="P:fatty acid beta-oxidation"/>
    <property type="evidence" value="ECO:0007669"/>
    <property type="project" value="TreeGrafter"/>
</dbReference>
<keyword evidence="2 3" id="KW-0456">Lyase</keyword>
<dbReference type="EMBL" id="CP047045">
    <property type="protein sequence ID" value="QGZ96179.1"/>
    <property type="molecule type" value="Genomic_DNA"/>
</dbReference>
<comment type="similarity">
    <text evidence="1">Belongs to the enoyl-CoA hydratase/isomerase family.</text>
</comment>
<dbReference type="PANTHER" id="PTHR11941:SF54">
    <property type="entry name" value="ENOYL-COA HYDRATASE, MITOCHONDRIAL"/>
    <property type="match status" value="1"/>
</dbReference>
<proteinExistence type="inferred from homology"/>
<dbReference type="Pfam" id="PF00378">
    <property type="entry name" value="ECH_1"/>
    <property type="match status" value="1"/>
</dbReference>
<dbReference type="Proteomes" id="UP000431269">
    <property type="component" value="Chromosome"/>
</dbReference>
<sequence>MAFGRAARRNGEPGMSEPFVLTEREGRVAIVTFNRPATRNAIGEHTDCEELIAALRSADADPGVSVLILTGAGSAFSAGGNIQGMRDRNGIGPLATPADTRANYRRGVQQIPRVLAELEIATIAAVNGHAIGLGCDLAALCDLRVAAENAKFAASFIKMGITPGDGGAWVLQRVVGYSRAAELVLTGDTITAVEAAAIGLVNKVVPAENVMREARALAARIAVNPPRSVRLAKRLLREAQHARLTDILELSAAFQALAHETADHKEAVEAFVEKRAPVFTGA</sequence>
<dbReference type="NCBIfam" id="NF006699">
    <property type="entry name" value="PRK09245.1"/>
    <property type="match status" value="1"/>
</dbReference>
<dbReference type="GO" id="GO:0004300">
    <property type="term" value="F:enoyl-CoA hydratase activity"/>
    <property type="evidence" value="ECO:0007669"/>
    <property type="project" value="UniProtKB-EC"/>
</dbReference>
<evidence type="ECO:0000313" key="4">
    <source>
        <dbReference type="Proteomes" id="UP000431269"/>
    </source>
</evidence>
<keyword evidence="4" id="KW-1185">Reference proteome</keyword>
<dbReference type="InterPro" id="IPR014748">
    <property type="entry name" value="Enoyl-CoA_hydra_C"/>
</dbReference>
<evidence type="ECO:0000256" key="1">
    <source>
        <dbReference type="ARBA" id="ARBA00005254"/>
    </source>
</evidence>
<dbReference type="EC" id="4.2.1.17" evidence="3"/>
<evidence type="ECO:0000313" key="3">
    <source>
        <dbReference type="EMBL" id="QGZ96179.1"/>
    </source>
</evidence>
<name>A0A6I6MNB6_9CAUL</name>
<dbReference type="InterPro" id="IPR001753">
    <property type="entry name" value="Enoyl-CoA_hydra/iso"/>
</dbReference>
<dbReference type="InterPro" id="IPR029045">
    <property type="entry name" value="ClpP/crotonase-like_dom_sf"/>
</dbReference>
<dbReference type="PANTHER" id="PTHR11941">
    <property type="entry name" value="ENOYL-COA HYDRATASE-RELATED"/>
    <property type="match status" value="1"/>
</dbReference>
<dbReference type="KEGG" id="tsv:DSM104635_03037"/>
<dbReference type="AlphaFoldDB" id="A0A6I6MNB6"/>
<dbReference type="CDD" id="cd06558">
    <property type="entry name" value="crotonase-like"/>
    <property type="match status" value="1"/>
</dbReference>
<evidence type="ECO:0000256" key="2">
    <source>
        <dbReference type="ARBA" id="ARBA00023239"/>
    </source>
</evidence>
<protein>
    <submittedName>
        <fullName evidence="3">Putative enoyl-CoA hydratase echA8</fullName>
        <ecNumber evidence="3">4.2.1.17</ecNumber>
    </submittedName>
</protein>
<dbReference type="Gene3D" id="1.10.12.10">
    <property type="entry name" value="Lyase 2-enoyl-coa Hydratase, Chain A, domain 2"/>
    <property type="match status" value="1"/>
</dbReference>
<accession>A0A6I6MNB6</accession>
<dbReference type="Gene3D" id="3.90.226.10">
    <property type="entry name" value="2-enoyl-CoA Hydratase, Chain A, domain 1"/>
    <property type="match status" value="1"/>
</dbReference>
<gene>
    <name evidence="3" type="primary">echA8_6</name>
    <name evidence="3" type="ORF">DSM104635_03037</name>
</gene>
<reference evidence="4" key="1">
    <citation type="submission" date="2019-12" db="EMBL/GenBank/DDBJ databases">
        <title>Complete genome of Terracaulis silvestris 0127_4.</title>
        <authorList>
            <person name="Vieira S."/>
            <person name="Riedel T."/>
            <person name="Sproer C."/>
            <person name="Pascual J."/>
            <person name="Boedeker C."/>
            <person name="Overmann J."/>
        </authorList>
    </citation>
    <scope>NUCLEOTIDE SEQUENCE [LARGE SCALE GENOMIC DNA]</scope>
    <source>
        <strain evidence="4">0127_4</strain>
    </source>
</reference>
<dbReference type="SUPFAM" id="SSF52096">
    <property type="entry name" value="ClpP/crotonase"/>
    <property type="match status" value="1"/>
</dbReference>